<dbReference type="InterPro" id="IPR050088">
    <property type="entry name" value="IspD/TarI_cytidylyltransf_bact"/>
</dbReference>
<dbReference type="PANTHER" id="PTHR32125">
    <property type="entry name" value="2-C-METHYL-D-ERYTHRITOL 4-PHOSPHATE CYTIDYLYLTRANSFERASE, CHLOROPLASTIC"/>
    <property type="match status" value="1"/>
</dbReference>
<comment type="pathway">
    <text evidence="3">Isoprenoid biosynthesis; isopentenyl diphosphate biosynthesis via DXP pathway; isopentenyl diphosphate from 1-deoxy-D-xylulose 5-phosphate: step 2/6.</text>
</comment>
<gene>
    <name evidence="3" type="primary">ispD</name>
    <name evidence="4" type="ORF">DRW07_14680</name>
</gene>
<sequence length="229" mass="25113">MNSRHIVAVVPAAGIGTRMQSDIPKQYLTLHGKTILEHTLERLSSHSLVDSVVVAIHPDDRLFFNLPISRHVKISTVTGGSERSESVSNALQALPHDSWALVHDAARPCVCQKDITRLIDTEDLSPTIGAILASPVSDTLKRGSDGYVSDTVDRSQLWRALTPQFFHAHTLLNAYRQAHLNHLTVTDEASAMELAGHKVKLINGHAGNIKITHPDDLSLAAFYLQQESD</sequence>
<comment type="similarity">
    <text evidence="3">Belongs to the IspD/TarI cytidylyltransferase family. IspD subfamily.</text>
</comment>
<keyword evidence="1 3" id="KW-0808">Transferase</keyword>
<reference evidence="4 5" key="1">
    <citation type="submission" date="2018-11" db="EMBL/GenBank/DDBJ databases">
        <authorList>
            <person name="Ye M.-Q."/>
            <person name="Du Z.-J."/>
        </authorList>
    </citation>
    <scope>NUCLEOTIDE SEQUENCE [LARGE SCALE GENOMIC DNA]</scope>
    <source>
        <strain evidence="4 5">U0105</strain>
    </source>
</reference>
<proteinExistence type="inferred from homology"/>
<dbReference type="AlphaFoldDB" id="A0A3N5YAY2"/>
<dbReference type="EMBL" id="RPOK01000004">
    <property type="protein sequence ID" value="RPJ66045.1"/>
    <property type="molecule type" value="Genomic_DNA"/>
</dbReference>
<dbReference type="NCBIfam" id="TIGR00453">
    <property type="entry name" value="ispD"/>
    <property type="match status" value="1"/>
</dbReference>
<evidence type="ECO:0000256" key="2">
    <source>
        <dbReference type="ARBA" id="ARBA00022695"/>
    </source>
</evidence>
<dbReference type="GO" id="GO:0019288">
    <property type="term" value="P:isopentenyl diphosphate biosynthetic process, methylerythritol 4-phosphate pathway"/>
    <property type="evidence" value="ECO:0007669"/>
    <property type="project" value="UniProtKB-UniRule"/>
</dbReference>
<name>A0A3N5YAY2_9ALTE</name>
<protein>
    <recommendedName>
        <fullName evidence="3">2-C-methyl-D-erythritol 4-phosphate cytidylyltransferase</fullName>
        <ecNumber evidence="3">2.7.7.60</ecNumber>
    </recommendedName>
    <alternativeName>
        <fullName evidence="3">4-diphosphocytidyl-2C-methyl-D-erythritol synthase</fullName>
    </alternativeName>
    <alternativeName>
        <fullName evidence="3">MEP cytidylyltransferase</fullName>
        <shortName evidence="3">MCT</shortName>
    </alternativeName>
</protein>
<feature type="site" description="Positions MEP for the nucleophilic attack" evidence="3">
    <location>
        <position position="210"/>
    </location>
</feature>
<dbReference type="FunFam" id="3.90.550.10:FF:000003">
    <property type="entry name" value="2-C-methyl-D-erythritol 4-phosphate cytidylyltransferase"/>
    <property type="match status" value="1"/>
</dbReference>
<dbReference type="CDD" id="cd02516">
    <property type="entry name" value="CDP-ME_synthetase"/>
    <property type="match status" value="1"/>
</dbReference>
<keyword evidence="2 3" id="KW-0548">Nucleotidyltransferase</keyword>
<accession>A0A3N5YAY2</accession>
<dbReference type="HAMAP" id="MF_00108">
    <property type="entry name" value="IspD"/>
    <property type="match status" value="1"/>
</dbReference>
<dbReference type="InterPro" id="IPR029044">
    <property type="entry name" value="Nucleotide-diphossugar_trans"/>
</dbReference>
<dbReference type="Gene3D" id="3.90.550.10">
    <property type="entry name" value="Spore Coat Polysaccharide Biosynthesis Protein SpsA, Chain A"/>
    <property type="match status" value="1"/>
</dbReference>
<dbReference type="EC" id="2.7.7.60" evidence="3"/>
<evidence type="ECO:0000256" key="1">
    <source>
        <dbReference type="ARBA" id="ARBA00022679"/>
    </source>
</evidence>
<dbReference type="SUPFAM" id="SSF53448">
    <property type="entry name" value="Nucleotide-diphospho-sugar transferases"/>
    <property type="match status" value="1"/>
</dbReference>
<dbReference type="RefSeq" id="WP_124028676.1">
    <property type="nucleotide sequence ID" value="NZ_JBHRSN010000007.1"/>
</dbReference>
<feature type="site" description="Positions MEP for the nucleophilic attack" evidence="3">
    <location>
        <position position="154"/>
    </location>
</feature>
<evidence type="ECO:0000313" key="4">
    <source>
        <dbReference type="EMBL" id="RPJ66045.1"/>
    </source>
</evidence>
<evidence type="ECO:0000256" key="3">
    <source>
        <dbReference type="HAMAP-Rule" id="MF_00108"/>
    </source>
</evidence>
<organism evidence="4 5">
    <name type="scientific">Alteromonas sediminis</name>
    <dbReference type="NCBI Taxonomy" id="2259342"/>
    <lineage>
        <taxon>Bacteria</taxon>
        <taxon>Pseudomonadati</taxon>
        <taxon>Pseudomonadota</taxon>
        <taxon>Gammaproteobacteria</taxon>
        <taxon>Alteromonadales</taxon>
        <taxon>Alteromonadaceae</taxon>
        <taxon>Alteromonas/Salinimonas group</taxon>
        <taxon>Alteromonas</taxon>
    </lineage>
</organism>
<dbReference type="InterPro" id="IPR001228">
    <property type="entry name" value="IspD"/>
</dbReference>
<dbReference type="Proteomes" id="UP000275281">
    <property type="component" value="Unassembled WGS sequence"/>
</dbReference>
<dbReference type="UniPathway" id="UPA00056">
    <property type="reaction ID" value="UER00093"/>
</dbReference>
<comment type="caution">
    <text evidence="4">The sequence shown here is derived from an EMBL/GenBank/DDBJ whole genome shotgun (WGS) entry which is preliminary data.</text>
</comment>
<comment type="catalytic activity">
    <reaction evidence="3">
        <text>2-C-methyl-D-erythritol 4-phosphate + CTP + H(+) = 4-CDP-2-C-methyl-D-erythritol + diphosphate</text>
        <dbReference type="Rhea" id="RHEA:13429"/>
        <dbReference type="ChEBI" id="CHEBI:15378"/>
        <dbReference type="ChEBI" id="CHEBI:33019"/>
        <dbReference type="ChEBI" id="CHEBI:37563"/>
        <dbReference type="ChEBI" id="CHEBI:57823"/>
        <dbReference type="ChEBI" id="CHEBI:58262"/>
        <dbReference type="EC" id="2.7.7.60"/>
    </reaction>
</comment>
<dbReference type="Pfam" id="PF01128">
    <property type="entry name" value="IspD"/>
    <property type="match status" value="1"/>
</dbReference>
<dbReference type="OrthoDB" id="9806837at2"/>
<dbReference type="InterPro" id="IPR034683">
    <property type="entry name" value="IspD/TarI"/>
</dbReference>
<feature type="site" description="Transition state stabilizer" evidence="3">
    <location>
        <position position="25"/>
    </location>
</feature>
<dbReference type="GO" id="GO:0050518">
    <property type="term" value="F:2-C-methyl-D-erythritol 4-phosphate cytidylyltransferase activity"/>
    <property type="evidence" value="ECO:0007669"/>
    <property type="project" value="UniProtKB-UniRule"/>
</dbReference>
<comment type="function">
    <text evidence="3">Catalyzes the formation of 4-diphosphocytidyl-2-C-methyl-D-erythritol from CTP and 2-C-methyl-D-erythritol 4-phosphate (MEP).</text>
</comment>
<evidence type="ECO:0000313" key="5">
    <source>
        <dbReference type="Proteomes" id="UP000275281"/>
    </source>
</evidence>
<feature type="site" description="Transition state stabilizer" evidence="3">
    <location>
        <position position="18"/>
    </location>
</feature>
<keyword evidence="3" id="KW-0414">Isoprene biosynthesis</keyword>
<dbReference type="PANTHER" id="PTHR32125:SF4">
    <property type="entry name" value="2-C-METHYL-D-ERYTHRITOL 4-PHOSPHATE CYTIDYLYLTRANSFERASE, CHLOROPLASTIC"/>
    <property type="match status" value="1"/>
</dbReference>
<keyword evidence="5" id="KW-1185">Reference proteome</keyword>